<dbReference type="RefSeq" id="WP_105245280.1">
    <property type="nucleotide sequence ID" value="NZ_PSZM01000001.1"/>
</dbReference>
<dbReference type="Pfam" id="PF14298">
    <property type="entry name" value="DUF4374"/>
    <property type="match status" value="2"/>
</dbReference>
<dbReference type="EMBL" id="PSZM01000001">
    <property type="protein sequence ID" value="PQL95316.1"/>
    <property type="molecule type" value="Genomic_DNA"/>
</dbReference>
<name>A0A2S8AGC5_9FLAO</name>
<evidence type="ECO:0000313" key="2">
    <source>
        <dbReference type="EMBL" id="PQL95316.1"/>
    </source>
</evidence>
<dbReference type="PROSITE" id="PS51257">
    <property type="entry name" value="PROKAR_LIPOPROTEIN"/>
    <property type="match status" value="1"/>
</dbReference>
<comment type="caution">
    <text evidence="2">The sequence shown here is derived from an EMBL/GenBank/DDBJ whole genome shotgun (WGS) entry which is preliminary data.</text>
</comment>
<feature type="chain" id="PRO_5015505272" description="DUF4374 domain-containing protein" evidence="1">
    <location>
        <begin position="25"/>
        <end position="408"/>
    </location>
</feature>
<sequence length="408" mass="44769">MKIALFTKKIVLLLTATIFITSCGSDDSVNEGVDEGSNDFSQKFVIAATKGSSSYMLTTNNLDQGSSSLSGKGIEIGRVFTHFINYKYQSLVGLIYGQGGTYVGYCFILGQNGKLQKLKGEGDMGFQVSSFNTVGTFGDYMVAARGTQPLADGTTGAIFSFIQQNGNNLSITTKTLHTDNIVGNGNPTISGILDIGNGEFLTSLVNPNDPDKVYIIALDIDLNVKRIYTDNRISYSCGRWRSAMYSQLGMDDSGNIYVFSGSYESTTTKPAGALRISKGSTSFDKDYYFNIEEVSGGYRFRKVFHITEDYFLLEFYNELEYQNTSPASQYAIVKMNSKKFTWLRTGFPSKDQITGTGWPLSYQGKIYYPVTTSNDQPTVYEIDPKTVTAKAGLVVEAEGITGISLLKK</sequence>
<accession>A0A2S8AGC5</accession>
<dbReference type="OrthoDB" id="738440at2"/>
<evidence type="ECO:0000256" key="1">
    <source>
        <dbReference type="SAM" id="SignalP"/>
    </source>
</evidence>
<keyword evidence="3" id="KW-1185">Reference proteome</keyword>
<dbReference type="AlphaFoldDB" id="A0A2S8AGC5"/>
<dbReference type="Proteomes" id="UP000238042">
    <property type="component" value="Unassembled WGS sequence"/>
</dbReference>
<protein>
    <recommendedName>
        <fullName evidence="4">DUF4374 domain-containing protein</fullName>
    </recommendedName>
</protein>
<evidence type="ECO:0000313" key="3">
    <source>
        <dbReference type="Proteomes" id="UP000238042"/>
    </source>
</evidence>
<gene>
    <name evidence="2" type="ORF">C4S77_00520</name>
</gene>
<feature type="signal peptide" evidence="1">
    <location>
        <begin position="1"/>
        <end position="24"/>
    </location>
</feature>
<dbReference type="InterPro" id="IPR025401">
    <property type="entry name" value="DUF4374"/>
</dbReference>
<reference evidence="2 3" key="1">
    <citation type="submission" date="2018-02" db="EMBL/GenBank/DDBJ databases">
        <title>Genome sequences of Apibacter spp., gut symbionts of Asian honey bees.</title>
        <authorList>
            <person name="Kwong W.K."/>
            <person name="Steele M.I."/>
            <person name="Moran N.A."/>
        </authorList>
    </citation>
    <scope>NUCLEOTIDE SEQUENCE [LARGE SCALE GENOMIC DNA]</scope>
    <source>
        <strain evidence="3">wkB301</strain>
    </source>
</reference>
<keyword evidence="1" id="KW-0732">Signal</keyword>
<proteinExistence type="predicted"/>
<organism evidence="2 3">
    <name type="scientific">Apibacter adventoris</name>
    <dbReference type="NCBI Taxonomy" id="1679466"/>
    <lineage>
        <taxon>Bacteria</taxon>
        <taxon>Pseudomonadati</taxon>
        <taxon>Bacteroidota</taxon>
        <taxon>Flavobacteriia</taxon>
        <taxon>Flavobacteriales</taxon>
        <taxon>Weeksellaceae</taxon>
        <taxon>Apibacter</taxon>
    </lineage>
</organism>
<evidence type="ECO:0008006" key="4">
    <source>
        <dbReference type="Google" id="ProtNLM"/>
    </source>
</evidence>